<evidence type="ECO:0000256" key="1">
    <source>
        <dbReference type="SAM" id="MobiDB-lite"/>
    </source>
</evidence>
<dbReference type="Proteomes" id="UP000011863">
    <property type="component" value="Chromosome"/>
</dbReference>
<dbReference type="AlphaFoldDB" id="A0A6C7EDG5"/>
<organism evidence="2 3">
    <name type="scientific">Ilumatobacter coccineus (strain NBRC 103263 / KCTC 29153 / YM16-304)</name>
    <dbReference type="NCBI Taxonomy" id="1313172"/>
    <lineage>
        <taxon>Bacteria</taxon>
        <taxon>Bacillati</taxon>
        <taxon>Actinomycetota</taxon>
        <taxon>Acidimicrobiia</taxon>
        <taxon>Acidimicrobiales</taxon>
        <taxon>Ilumatobacteraceae</taxon>
        <taxon>Ilumatobacter</taxon>
    </lineage>
</organism>
<feature type="region of interest" description="Disordered" evidence="1">
    <location>
        <begin position="69"/>
        <end position="89"/>
    </location>
</feature>
<proteinExistence type="predicted"/>
<name>A0A6C7EDG5_ILUCY</name>
<evidence type="ECO:0000313" key="3">
    <source>
        <dbReference type="Proteomes" id="UP000011863"/>
    </source>
</evidence>
<accession>A0A6C7EDG5</accession>
<sequence length="89" mass="9684">MRATIRKISKNISVASARSVVSRPIDLDRWPERPERTPSVGLMLRRSKKSAELMVAARRDALVVSALPGARSMDDAPPEIGDDDESGGL</sequence>
<reference evidence="2 3" key="1">
    <citation type="journal article" date="2013" name="Int. J. Syst. Evol. Microbiol.">
        <title>Ilumatobacter nonamiense sp. nov. and Ilumatobacter coccineum sp. nov., isolated from seashore sand.</title>
        <authorList>
            <person name="Matsumoto A."/>
            <person name="Kasai H."/>
            <person name="Matsuo Y."/>
            <person name="Shizuri Y."/>
            <person name="Ichikawa N."/>
            <person name="Fujita N."/>
            <person name="Omura S."/>
            <person name="Takahashi Y."/>
        </authorList>
    </citation>
    <scope>NUCLEOTIDE SEQUENCE [LARGE SCALE GENOMIC DNA]</scope>
    <source>
        <strain evidence="3">NBRC 103263 / KCTC 29153 / YM16-304</strain>
    </source>
</reference>
<gene>
    <name evidence="2" type="ORF">YM304_40960</name>
</gene>
<protein>
    <submittedName>
        <fullName evidence="2">Uncharacterized protein</fullName>
    </submittedName>
</protein>
<evidence type="ECO:0000313" key="2">
    <source>
        <dbReference type="EMBL" id="BAN04410.1"/>
    </source>
</evidence>
<dbReference type="RefSeq" id="WP_015443657.1">
    <property type="nucleotide sequence ID" value="NC_020520.1"/>
</dbReference>
<dbReference type="EMBL" id="AP012057">
    <property type="protein sequence ID" value="BAN04410.1"/>
    <property type="molecule type" value="Genomic_DNA"/>
</dbReference>
<feature type="compositionally biased region" description="Acidic residues" evidence="1">
    <location>
        <begin position="76"/>
        <end position="89"/>
    </location>
</feature>
<keyword evidence="3" id="KW-1185">Reference proteome</keyword>
<dbReference type="KEGG" id="aym:YM304_40960"/>